<dbReference type="OrthoDB" id="5380958at2"/>
<dbReference type="RefSeq" id="WP_120542807.1">
    <property type="nucleotide sequence ID" value="NZ_RAVZ01000168.1"/>
</dbReference>
<comment type="caution">
    <text evidence="1">The sequence shown here is derived from an EMBL/GenBank/DDBJ whole genome shotgun (WGS) entry which is preliminary data.</text>
</comment>
<gene>
    <name evidence="1" type="ORF">D7V88_23060</name>
</gene>
<protein>
    <submittedName>
        <fullName evidence="1">Uncharacterized protein</fullName>
    </submittedName>
</protein>
<accession>A0A3A8IN96</accession>
<evidence type="ECO:0000313" key="2">
    <source>
        <dbReference type="Proteomes" id="UP000268094"/>
    </source>
</evidence>
<name>A0A3A8IN96_9BACT</name>
<evidence type="ECO:0000313" key="1">
    <source>
        <dbReference type="EMBL" id="RKG83936.1"/>
    </source>
</evidence>
<reference evidence="2" key="1">
    <citation type="submission" date="2018-09" db="EMBL/GenBank/DDBJ databases">
        <authorList>
            <person name="Livingstone P.G."/>
            <person name="Whitworth D.E."/>
        </authorList>
    </citation>
    <scope>NUCLEOTIDE SEQUENCE [LARGE SCALE GENOMIC DNA]</scope>
    <source>
        <strain evidence="2">CA054A</strain>
    </source>
</reference>
<dbReference type="EMBL" id="RAVZ01000168">
    <property type="protein sequence ID" value="RKG83936.1"/>
    <property type="molecule type" value="Genomic_DNA"/>
</dbReference>
<dbReference type="Proteomes" id="UP000268094">
    <property type="component" value="Unassembled WGS sequence"/>
</dbReference>
<keyword evidence="2" id="KW-1185">Reference proteome</keyword>
<organism evidence="1 2">
    <name type="scientific">Corallococcus terminator</name>
    <dbReference type="NCBI Taxonomy" id="2316733"/>
    <lineage>
        <taxon>Bacteria</taxon>
        <taxon>Pseudomonadati</taxon>
        <taxon>Myxococcota</taxon>
        <taxon>Myxococcia</taxon>
        <taxon>Myxococcales</taxon>
        <taxon>Cystobacterineae</taxon>
        <taxon>Myxococcaceae</taxon>
        <taxon>Corallococcus</taxon>
    </lineage>
</organism>
<sequence length="180" mass="20536">MDANVVAELEKAGVKVDDPKRLFIPVERDEQGRVKPVGDEVPVRFGDITAHVQLQPVAKLWTGDRQPPNFNKPPFFEYEPFFFLIEATAAGFCRDTRHAENDQEFAQLYRHLSRRPDGNHKNPMFSHLRAAARLYMSLRDVSQAEFEAVAQRLHQSANTYSAHVGSQNYFLNVLRQVLGA</sequence>
<proteinExistence type="predicted"/>
<dbReference type="AlphaFoldDB" id="A0A3A8IN96"/>